<protein>
    <submittedName>
        <fullName evidence="10">UDP phosphate-alpha-4-amino-4-deoxy-L-arabinose arabinosyl transferase</fullName>
    </submittedName>
</protein>
<proteinExistence type="predicted"/>
<dbReference type="EMBL" id="NPDN01000001">
    <property type="protein sequence ID" value="PJZ27436.1"/>
    <property type="molecule type" value="Genomic_DNA"/>
</dbReference>
<evidence type="ECO:0000313" key="11">
    <source>
        <dbReference type="Proteomes" id="UP000232196"/>
    </source>
</evidence>
<evidence type="ECO:0000256" key="8">
    <source>
        <dbReference type="SAM" id="Phobius"/>
    </source>
</evidence>
<accession>A0A2M9XIC8</accession>
<keyword evidence="7 8" id="KW-0472">Membrane</keyword>
<dbReference type="PANTHER" id="PTHR33908">
    <property type="entry name" value="MANNOSYLTRANSFERASE YKCB-RELATED"/>
    <property type="match status" value="1"/>
</dbReference>
<dbReference type="GO" id="GO:0005886">
    <property type="term" value="C:plasma membrane"/>
    <property type="evidence" value="ECO:0007669"/>
    <property type="project" value="UniProtKB-SubCell"/>
</dbReference>
<dbReference type="RefSeq" id="WP_100705171.1">
    <property type="nucleotide sequence ID" value="NZ_NPDL01000010.1"/>
</dbReference>
<feature type="transmembrane region" description="Helical" evidence="8">
    <location>
        <begin position="223"/>
        <end position="241"/>
    </location>
</feature>
<comment type="subcellular location">
    <subcellularLocation>
        <location evidence="1">Cell membrane</location>
        <topology evidence="1">Multi-pass membrane protein</topology>
    </subcellularLocation>
</comment>
<comment type="caution">
    <text evidence="10">The sequence shown here is derived from an EMBL/GenBank/DDBJ whole genome shotgun (WGS) entry which is preliminary data.</text>
</comment>
<keyword evidence="11" id="KW-1185">Reference proteome</keyword>
<evidence type="ECO:0000256" key="1">
    <source>
        <dbReference type="ARBA" id="ARBA00004651"/>
    </source>
</evidence>
<dbReference type="GO" id="GO:0016763">
    <property type="term" value="F:pentosyltransferase activity"/>
    <property type="evidence" value="ECO:0007669"/>
    <property type="project" value="TreeGrafter"/>
</dbReference>
<keyword evidence="4 10" id="KW-0808">Transferase</keyword>
<feature type="transmembrane region" description="Helical" evidence="8">
    <location>
        <begin position="16"/>
        <end position="35"/>
    </location>
</feature>
<evidence type="ECO:0000256" key="2">
    <source>
        <dbReference type="ARBA" id="ARBA00022475"/>
    </source>
</evidence>
<keyword evidence="3" id="KW-0328">Glycosyltransferase</keyword>
<evidence type="ECO:0000256" key="6">
    <source>
        <dbReference type="ARBA" id="ARBA00022989"/>
    </source>
</evidence>
<keyword evidence="2" id="KW-1003">Cell membrane</keyword>
<dbReference type="OrthoDB" id="343596at2"/>
<dbReference type="Proteomes" id="UP000232196">
    <property type="component" value="Unassembled WGS sequence"/>
</dbReference>
<evidence type="ECO:0000256" key="3">
    <source>
        <dbReference type="ARBA" id="ARBA00022676"/>
    </source>
</evidence>
<feature type="domain" description="Glycosyltransferase RgtA/B/C/D-like" evidence="9">
    <location>
        <begin position="83"/>
        <end position="236"/>
    </location>
</feature>
<dbReference type="GO" id="GO:0009103">
    <property type="term" value="P:lipopolysaccharide biosynthetic process"/>
    <property type="evidence" value="ECO:0007669"/>
    <property type="project" value="UniProtKB-ARBA"/>
</dbReference>
<feature type="transmembrane region" description="Helical" evidence="8">
    <location>
        <begin position="310"/>
        <end position="326"/>
    </location>
</feature>
<organism evidence="10 11">
    <name type="scientific">Leptospira hartskeerlii</name>
    <dbReference type="NCBI Taxonomy" id="2023177"/>
    <lineage>
        <taxon>Bacteria</taxon>
        <taxon>Pseudomonadati</taxon>
        <taxon>Spirochaetota</taxon>
        <taxon>Spirochaetia</taxon>
        <taxon>Leptospirales</taxon>
        <taxon>Leptospiraceae</taxon>
        <taxon>Leptospira</taxon>
    </lineage>
</organism>
<dbReference type="GO" id="GO:0010041">
    <property type="term" value="P:response to iron(III) ion"/>
    <property type="evidence" value="ECO:0007669"/>
    <property type="project" value="TreeGrafter"/>
</dbReference>
<evidence type="ECO:0000256" key="5">
    <source>
        <dbReference type="ARBA" id="ARBA00022692"/>
    </source>
</evidence>
<dbReference type="AlphaFoldDB" id="A0A2M9XIC8"/>
<evidence type="ECO:0000256" key="7">
    <source>
        <dbReference type="ARBA" id="ARBA00023136"/>
    </source>
</evidence>
<gene>
    <name evidence="10" type="ORF">CH357_02495</name>
</gene>
<feature type="transmembrane region" description="Helical" evidence="8">
    <location>
        <begin position="128"/>
        <end position="146"/>
    </location>
</feature>
<dbReference type="InterPro" id="IPR038731">
    <property type="entry name" value="RgtA/B/C-like"/>
</dbReference>
<dbReference type="Pfam" id="PF13231">
    <property type="entry name" value="PMT_2"/>
    <property type="match status" value="1"/>
</dbReference>
<evidence type="ECO:0000313" key="10">
    <source>
        <dbReference type="EMBL" id="PJZ27436.1"/>
    </source>
</evidence>
<keyword evidence="6 8" id="KW-1133">Transmembrane helix</keyword>
<keyword evidence="5 8" id="KW-0812">Transmembrane</keyword>
<name>A0A2M9XIC8_9LEPT</name>
<sequence length="500" mass="57694">MGSPASTSTEDRSSEIYGLIGLFFLSILSLLIFRISGLEFPPVWPDEVLFYSPSLDFAKNGLFRTEVLEGLVKGMETKTLWMPPVFFLLNGWVLKFWGEGLEVLRLFAAILSVASVWIFWFILKTFDYSPIARLGASLLLFTDLLFLRVGWTARMEALSLFWALLSLLVLARKAKWKGEVPLKQYEAFFSGSFLGISFLSHPFGAIFGVPALLLIHQAKAWKVWMFWLGGALPILVWGIWIHPDWGIFFYQFGAQFGRKKDLFQSFSPITKIKVLLGGYESPGLRLFFYLALAYGLWVVRGEIKDKPKSAFFFSAWTVSILFFLILSTEYYYVMYLCIPLSALGGFFFERIRSRRVQFIAAILVFSNIAILVNAYKRIGFGNPEFDLKDRFYEVLGPELKGSKKMYLQAIPDPYFHIQKEYPNLKVLEFIPGELPIPKEDFIHTLDSIDTFVFSDRQKRNEFVQAYLEENSSKFRKFRITAEPSTLRKVAIVEAEVYRRR</sequence>
<dbReference type="PANTHER" id="PTHR33908:SF3">
    <property type="entry name" value="UNDECAPRENYL PHOSPHATE-ALPHA-4-AMINO-4-DEOXY-L-ARABINOSE ARABINOSYL TRANSFERASE"/>
    <property type="match status" value="1"/>
</dbReference>
<evidence type="ECO:0000259" key="9">
    <source>
        <dbReference type="Pfam" id="PF13231"/>
    </source>
</evidence>
<dbReference type="InterPro" id="IPR050297">
    <property type="entry name" value="LipidA_mod_glycosyltrf_83"/>
</dbReference>
<reference evidence="10 11" key="1">
    <citation type="submission" date="2017-07" db="EMBL/GenBank/DDBJ databases">
        <title>Leptospira spp. isolated from tropical soils.</title>
        <authorList>
            <person name="Thibeaux R."/>
            <person name="Iraola G."/>
            <person name="Ferres I."/>
            <person name="Bierque E."/>
            <person name="Girault D."/>
            <person name="Soupe-Gilbert M.-E."/>
            <person name="Picardeau M."/>
            <person name="Goarant C."/>
        </authorList>
    </citation>
    <scope>NUCLEOTIDE SEQUENCE [LARGE SCALE GENOMIC DNA]</scope>
    <source>
        <strain evidence="10 11">MCA1-C-A1</strain>
    </source>
</reference>
<feature type="transmembrane region" description="Helical" evidence="8">
    <location>
        <begin position="194"/>
        <end position="216"/>
    </location>
</feature>
<evidence type="ECO:0000256" key="4">
    <source>
        <dbReference type="ARBA" id="ARBA00022679"/>
    </source>
</evidence>
<feature type="transmembrane region" description="Helical" evidence="8">
    <location>
        <begin position="104"/>
        <end position="122"/>
    </location>
</feature>
<feature type="transmembrane region" description="Helical" evidence="8">
    <location>
        <begin position="286"/>
        <end position="303"/>
    </location>
</feature>
<feature type="transmembrane region" description="Helical" evidence="8">
    <location>
        <begin position="356"/>
        <end position="375"/>
    </location>
</feature>